<feature type="region of interest" description="Disordered" evidence="8">
    <location>
        <begin position="1732"/>
        <end position="1759"/>
    </location>
</feature>
<dbReference type="InterPro" id="IPR036028">
    <property type="entry name" value="SH3-like_dom_sf"/>
</dbReference>
<feature type="compositionally biased region" description="Polar residues" evidence="8">
    <location>
        <begin position="80"/>
        <end position="90"/>
    </location>
</feature>
<dbReference type="CDD" id="cd12013">
    <property type="entry name" value="SH3_RIM-BP_3"/>
    <property type="match status" value="1"/>
</dbReference>
<feature type="coiled-coil region" evidence="7">
    <location>
        <begin position="1"/>
        <end position="35"/>
    </location>
</feature>
<feature type="region of interest" description="Disordered" evidence="8">
    <location>
        <begin position="196"/>
        <end position="227"/>
    </location>
</feature>
<gene>
    <name evidence="11" type="primary">Rimbp2</name>
</gene>
<dbReference type="PROSITE" id="PS50853">
    <property type="entry name" value="FN3"/>
    <property type="match status" value="1"/>
</dbReference>
<dbReference type="SMART" id="SM00326">
    <property type="entry name" value="SH3"/>
    <property type="match status" value="3"/>
</dbReference>
<feature type="coiled-coil region" evidence="7">
    <location>
        <begin position="278"/>
        <end position="348"/>
    </location>
</feature>
<dbReference type="Pfam" id="PF07653">
    <property type="entry name" value="SH3_2"/>
    <property type="match status" value="2"/>
</dbReference>
<feature type="compositionally biased region" description="Basic and acidic residues" evidence="8">
    <location>
        <begin position="60"/>
        <end position="73"/>
    </location>
</feature>
<feature type="region of interest" description="Disordered" evidence="8">
    <location>
        <begin position="842"/>
        <end position="880"/>
    </location>
</feature>
<evidence type="ECO:0000259" key="9">
    <source>
        <dbReference type="PROSITE" id="PS50002"/>
    </source>
</evidence>
<reference evidence="11" key="1">
    <citation type="submission" date="2020-04" db="EMBL/GenBank/DDBJ databases">
        <authorList>
            <person name="Neveu A P."/>
        </authorList>
    </citation>
    <scope>NUCLEOTIDE SEQUENCE</scope>
    <source>
        <tissue evidence="11">Whole embryo</tissue>
    </source>
</reference>
<feature type="region of interest" description="Disordered" evidence="8">
    <location>
        <begin position="1585"/>
        <end position="1605"/>
    </location>
</feature>
<feature type="region of interest" description="Disordered" evidence="8">
    <location>
        <begin position="103"/>
        <end position="166"/>
    </location>
</feature>
<protein>
    <submittedName>
        <fullName evidence="11">RIMS-binding protein 2</fullName>
    </submittedName>
</protein>
<dbReference type="GO" id="GO:0007274">
    <property type="term" value="P:neuromuscular synaptic transmission"/>
    <property type="evidence" value="ECO:0007669"/>
    <property type="project" value="TreeGrafter"/>
</dbReference>
<feature type="domain" description="Fibronectin type-III" evidence="10">
    <location>
        <begin position="1015"/>
        <end position="1113"/>
    </location>
</feature>
<evidence type="ECO:0000313" key="11">
    <source>
        <dbReference type="EMBL" id="CAB3265584.1"/>
    </source>
</evidence>
<feature type="compositionally biased region" description="Basic and acidic residues" evidence="8">
    <location>
        <begin position="1413"/>
        <end position="1424"/>
    </location>
</feature>
<feature type="region of interest" description="Disordered" evidence="8">
    <location>
        <begin position="240"/>
        <end position="274"/>
    </location>
</feature>
<dbReference type="PANTHER" id="PTHR14234:SF19">
    <property type="entry name" value="RIM-BINDING PROTEIN, ISOFORM F"/>
    <property type="match status" value="1"/>
</dbReference>
<dbReference type="PANTHER" id="PTHR14234">
    <property type="entry name" value="RIM BINDING PROTEIN-RELATED"/>
    <property type="match status" value="1"/>
</dbReference>
<feature type="domain" description="SH3" evidence="9">
    <location>
        <begin position="1496"/>
        <end position="1565"/>
    </location>
</feature>
<sequence>MEKKQANVGRLQQMSEEMKEHIAQLKAELGNVETDHAASTDLEKEVRNKVVASALRRHLEKSTRSRSMDDHISLDPVPATISSESPENRNASETLVQVFADHSSNSNDYENNPTAPHVSHADSAMDTNNSVHPSKSAKLKSPEQFNQISVDPNIPLSSMQSVSQSNEDLTHLVENFPSTSQNTVGLELNEERCHDGLQKVRTPRRQKQHSESTTDTSTSSPRSITEGGEEGISVKYLQMSHASPRSSSKKKKSNRHFQRRSASEDMLDPGNQVPSSQFAELESRLTELQEQCELLAEENLKIKREQRSKAEEKIASLKKRNGELANIARRLEEKARSLQEQNVKKTHEMAAITRDLQQQKRAHQRHKGRCETEHSRLLAEKDDLLTSTQAQLEDLKRALRQARREKFKGKESCAETEVMKQTQKEMLNLQKLAAAASSKVVVRSLSTPVTARQKILEESNRNLRRQITSLEGAVQELESKLGQSGDFDDKLKFVEDEKHQLNNELQRQKRHILNLESQLQESKIEASDSSVQLQDLKNIHRQLQDDYSTVHEQLAVAIRERDQAVSKCIEHAGKLTEMDATIKSFHDEKRNFANLQNVHRAATERHQQEIGEITSVHETAVAGYQQALQSLQAKVSKLEQQCQEQDLNNKNLKDQLSTLVEWSKKNHQPPKYETVADNQNANNNNHAADVKSSKTARTNRSPMPPNNTREFTTSGAFSAFRKPIASSHAVTQRKTSSAGSSIKGALDMDDTEAEEFEEEAGMPDPALATGDHVPSNGSSPLRMYIAKYSYNPYDGPNESPEAELGLVAGDYVYVHGSMDDDGFFEGELINGTRGLVPSNFLEPVQDATPTNGPTLPLDDVIKTPSRRSRSTDGSMRSMNRFRSIDSDVSHSYASSSVDLESRDPNTMSSDDSSHAPPSVLPFPRKLRVDKKLSHSLIIGWIAPQLSDDDIVEEYHVLVDGCLATVANGSKSKAVVEHIYHDKNSYAISVCAITERGRSEPHHCTIRFGDRQDQVSIANLRVEHLTTGSARVAWEPVNSNFSHSVAVGEITEENKHIDTLTHYQRQIIVPCPMFRQTITGLKPTSTYEVMVKCKNAKNDLESSSKPIRFTTPTIGPPDPPLSVQVEENLSGSAESVQISWLPVTLKQNGLSNGVLVKGYTIHVNNVQITTVEPSTSDQCQLTVQALSDHVTRVVNADLSYQKRSSTGGGLSSSSSSSLSQRSLFAHCLPSVKLSVRTLSTGGQVSDFSTPYHLHRSLVTRLLRTLPTQLMTVMRPLTNGTSKGGVKDSKGVDNKIQPVVPSIEITHDTSSDEEAPRVDKKILNHESNLRRTHSTGRSHQRSSTMEQNDPTSRYRSKSASNIRQHPSAPLQSDEESEASVSSGHGSTSTSGSSRRFKSGSRGSAWVNGSSRGRRQGSDGRRSRRDAGSNSPHSLHSDDHVGTDGSWHSHLSDHRKGCRSESLSRKAHQNHQHQLHKRVHHASSQSGGSVSEMEIVDDSRVSLFVALYDYDPYVMSPNTDMLDDEISFTEGQLLKVYGDKDADGFYFGEKQNGKSGHIPCNMISEVQVDDFTMLSELFERGHLPSASPRDVRMNLQSSDQNSSMDERNEAEGMFACSGEVSKVEVTSSPNQARMCVALFDYDPKESSPNIDAEAELSFRSGDFLKIFGTMDEDGFFRAELRGRKGLVPSNFLEEVSEQQIAALKNADPNDTARNNTVSTTTMTDTSLMTKPTVVPLTPSHQAPSSVASTSSNTSTNKSDLVKKKGIISKGKKFFKKLGNNEAKPKR</sequence>
<feature type="compositionally biased region" description="Basic residues" evidence="8">
    <location>
        <begin position="247"/>
        <end position="259"/>
    </location>
</feature>
<feature type="compositionally biased region" description="Basic and acidic residues" evidence="8">
    <location>
        <begin position="1303"/>
        <end position="1327"/>
    </location>
</feature>
<feature type="coiled-coil region" evidence="7">
    <location>
        <begin position="621"/>
        <end position="655"/>
    </location>
</feature>
<dbReference type="FunFam" id="2.30.30.40:FF:000023">
    <property type="entry name" value="RIMS-binding protein 2 isoform F"/>
    <property type="match status" value="1"/>
</dbReference>
<dbReference type="SUPFAM" id="SSF49265">
    <property type="entry name" value="Fibronectin type III"/>
    <property type="match status" value="2"/>
</dbReference>
<evidence type="ECO:0000256" key="4">
    <source>
        <dbReference type="ARBA" id="ARBA00022490"/>
    </source>
</evidence>
<feature type="compositionally biased region" description="Polar residues" evidence="8">
    <location>
        <begin position="143"/>
        <end position="166"/>
    </location>
</feature>
<dbReference type="GO" id="GO:0045202">
    <property type="term" value="C:synapse"/>
    <property type="evidence" value="ECO:0007669"/>
    <property type="project" value="GOC"/>
</dbReference>
<evidence type="ECO:0000256" key="5">
    <source>
        <dbReference type="ARBA" id="ARBA00022737"/>
    </source>
</evidence>
<dbReference type="InterPro" id="IPR040325">
    <property type="entry name" value="RIMBP1/2/3"/>
</dbReference>
<feature type="compositionally biased region" description="Basic residues" evidence="8">
    <location>
        <begin position="1328"/>
        <end position="1338"/>
    </location>
</feature>
<proteinExistence type="evidence at transcript level"/>
<feature type="compositionally biased region" description="Basic and acidic residues" evidence="8">
    <location>
        <begin position="1447"/>
        <end position="1461"/>
    </location>
</feature>
<evidence type="ECO:0000256" key="1">
    <source>
        <dbReference type="ARBA" id="ARBA00004496"/>
    </source>
</evidence>
<keyword evidence="4" id="KW-0963">Cytoplasm</keyword>
<dbReference type="CDD" id="cd00063">
    <property type="entry name" value="FN3"/>
    <property type="match status" value="1"/>
</dbReference>
<dbReference type="PRINTS" id="PR00452">
    <property type="entry name" value="SH3DOMAIN"/>
</dbReference>
<feature type="region of interest" description="Disordered" evidence="8">
    <location>
        <begin position="665"/>
        <end position="712"/>
    </location>
</feature>
<dbReference type="InterPro" id="IPR057950">
    <property type="entry name" value="RIMB1/RIM3A-C-like_N"/>
</dbReference>
<feature type="domain" description="SH3" evidence="9">
    <location>
        <begin position="779"/>
        <end position="846"/>
    </location>
</feature>
<evidence type="ECO:0000256" key="8">
    <source>
        <dbReference type="SAM" id="MobiDB-lite"/>
    </source>
</evidence>
<keyword evidence="7" id="KW-0175">Coiled coil</keyword>
<dbReference type="InterPro" id="IPR013783">
    <property type="entry name" value="Ig-like_fold"/>
</dbReference>
<dbReference type="FunFam" id="2.30.30.40:FF:000006">
    <property type="entry name" value="RIMS-binding protein 2 isoform X1"/>
    <property type="match status" value="1"/>
</dbReference>
<feature type="region of interest" description="Disordered" evidence="8">
    <location>
        <begin position="752"/>
        <end position="771"/>
    </location>
</feature>
<dbReference type="Pfam" id="PF14604">
    <property type="entry name" value="SH3_9"/>
    <property type="match status" value="1"/>
</dbReference>
<feature type="compositionally biased region" description="Low complexity" evidence="8">
    <location>
        <begin position="676"/>
        <end position="687"/>
    </location>
</feature>
<feature type="compositionally biased region" description="Low complexity" evidence="8">
    <location>
        <begin position="211"/>
        <end position="225"/>
    </location>
</feature>
<feature type="compositionally biased region" description="Polar residues" evidence="8">
    <location>
        <begin position="103"/>
        <end position="114"/>
    </location>
</feature>
<feature type="region of interest" description="Disordered" evidence="8">
    <location>
        <begin position="1274"/>
        <end position="1488"/>
    </location>
</feature>
<comment type="subcellular location">
    <subcellularLocation>
        <location evidence="1">Cytoplasm</location>
    </subcellularLocation>
</comment>
<keyword evidence="5" id="KW-0677">Repeat</keyword>
<dbReference type="SUPFAM" id="SSF50044">
    <property type="entry name" value="SH3-domain"/>
    <property type="match status" value="3"/>
</dbReference>
<dbReference type="EMBL" id="LR789722">
    <property type="protein sequence ID" value="CAB3265584.1"/>
    <property type="molecule type" value="mRNA"/>
</dbReference>
<keyword evidence="3 6" id="KW-0728">SH3 domain</keyword>
<dbReference type="InterPro" id="IPR003961">
    <property type="entry name" value="FN3_dom"/>
</dbReference>
<dbReference type="FunFam" id="2.30.30.40:FF:000016">
    <property type="entry name" value="RIMS-binding protein 2 isoform X2"/>
    <property type="match status" value="1"/>
</dbReference>
<feature type="compositionally biased region" description="Basic residues" evidence="8">
    <location>
        <begin position="1462"/>
        <end position="1478"/>
    </location>
</feature>
<dbReference type="InterPro" id="IPR035755">
    <property type="entry name" value="RIM-BP_SH3_3"/>
</dbReference>
<dbReference type="SMART" id="SM00060">
    <property type="entry name" value="FN3"/>
    <property type="match status" value="3"/>
</dbReference>
<evidence type="ECO:0000256" key="2">
    <source>
        <dbReference type="ARBA" id="ARBA00010749"/>
    </source>
</evidence>
<dbReference type="InterPro" id="IPR057884">
    <property type="entry name" value="FN3_RIM-BP1/2/3"/>
</dbReference>
<dbReference type="InterPro" id="IPR036116">
    <property type="entry name" value="FN3_sf"/>
</dbReference>
<feature type="compositionally biased region" description="Polar residues" evidence="8">
    <location>
        <begin position="693"/>
        <end position="712"/>
    </location>
</feature>
<feature type="region of interest" description="Disordered" evidence="8">
    <location>
        <begin position="892"/>
        <end position="921"/>
    </location>
</feature>
<feature type="coiled-coil region" evidence="7">
    <location>
        <begin position="378"/>
        <end position="553"/>
    </location>
</feature>
<feature type="compositionally biased region" description="Low complexity" evidence="8">
    <location>
        <begin position="1376"/>
        <end position="1401"/>
    </location>
</feature>
<feature type="region of interest" description="Disordered" evidence="8">
    <location>
        <begin position="57"/>
        <end position="90"/>
    </location>
</feature>
<dbReference type="Pfam" id="PF25523">
    <property type="entry name" value="Ig_RIMBP2"/>
    <property type="match status" value="1"/>
</dbReference>
<dbReference type="Pfam" id="PF25566">
    <property type="entry name" value="RIMB1_N"/>
    <property type="match status" value="1"/>
</dbReference>
<name>A0A6F9DQ69_9ASCI</name>
<comment type="similarity">
    <text evidence="2">Belongs to the RIMBP family.</text>
</comment>
<evidence type="ECO:0000259" key="10">
    <source>
        <dbReference type="PROSITE" id="PS50853"/>
    </source>
</evidence>
<feature type="compositionally biased region" description="Low complexity" evidence="8">
    <location>
        <begin position="1741"/>
        <end position="1755"/>
    </location>
</feature>
<feature type="domain" description="SH3" evidence="9">
    <location>
        <begin position="1627"/>
        <end position="1694"/>
    </location>
</feature>
<dbReference type="InterPro" id="IPR001452">
    <property type="entry name" value="SH3_domain"/>
</dbReference>
<feature type="compositionally biased region" description="Polar residues" evidence="8">
    <location>
        <begin position="1339"/>
        <end position="1362"/>
    </location>
</feature>
<dbReference type="Gene3D" id="2.60.40.10">
    <property type="entry name" value="Immunoglobulins"/>
    <property type="match status" value="2"/>
</dbReference>
<organism evidence="11">
    <name type="scientific">Phallusia mammillata</name>
    <dbReference type="NCBI Taxonomy" id="59560"/>
    <lineage>
        <taxon>Eukaryota</taxon>
        <taxon>Metazoa</taxon>
        <taxon>Chordata</taxon>
        <taxon>Tunicata</taxon>
        <taxon>Ascidiacea</taxon>
        <taxon>Phlebobranchia</taxon>
        <taxon>Ascidiidae</taxon>
        <taxon>Phallusia</taxon>
    </lineage>
</organism>
<dbReference type="PROSITE" id="PS50002">
    <property type="entry name" value="SH3"/>
    <property type="match status" value="3"/>
</dbReference>
<evidence type="ECO:0000256" key="3">
    <source>
        <dbReference type="ARBA" id="ARBA00022443"/>
    </source>
</evidence>
<accession>A0A6F9DQ69</accession>
<evidence type="ECO:0000256" key="6">
    <source>
        <dbReference type="PROSITE-ProRule" id="PRU00192"/>
    </source>
</evidence>
<dbReference type="Gene3D" id="2.30.30.40">
    <property type="entry name" value="SH3 Domains"/>
    <property type="match status" value="3"/>
</dbReference>
<feature type="compositionally biased region" description="Acidic residues" evidence="8">
    <location>
        <begin position="752"/>
        <end position="761"/>
    </location>
</feature>
<feature type="compositionally biased region" description="Polar residues" evidence="8">
    <location>
        <begin position="1591"/>
        <end position="1600"/>
    </location>
</feature>
<evidence type="ECO:0000256" key="7">
    <source>
        <dbReference type="SAM" id="Coils"/>
    </source>
</evidence>